<dbReference type="EMBL" id="CSAJ01000745">
    <property type="protein sequence ID" value="COX15358.1"/>
    <property type="molecule type" value="Genomic_DNA"/>
</dbReference>
<dbReference type="EMBL" id="CGCX01000372">
    <property type="protein sequence ID" value="CFR74361.1"/>
    <property type="molecule type" value="Genomic_DNA"/>
</dbReference>
<feature type="region of interest" description="Disordered" evidence="1">
    <location>
        <begin position="1"/>
        <end position="90"/>
    </location>
</feature>
<feature type="compositionally biased region" description="Polar residues" evidence="1">
    <location>
        <begin position="1"/>
        <end position="12"/>
    </location>
</feature>
<evidence type="ECO:0000313" key="5">
    <source>
        <dbReference type="Proteomes" id="UP000044938"/>
    </source>
</evidence>
<dbReference type="AlphaFoldDB" id="A0A654ZIU5"/>
<name>A0A654ZIU5_MYCTX</name>
<dbReference type="Proteomes" id="UP000046947">
    <property type="component" value="Unassembled WGS sequence"/>
</dbReference>
<accession>A0A654ZIU5</accession>
<reference evidence="5 6" key="1">
    <citation type="submission" date="2015-03" db="EMBL/GenBank/DDBJ databases">
        <authorList>
            <consortium name="Pathogen Informatics"/>
        </authorList>
    </citation>
    <scope>NUCLEOTIDE SEQUENCE [LARGE SCALE GENOMIC DNA]</scope>
    <source>
        <strain evidence="3 6">C09601061</strain>
        <strain evidence="2 7">H09601792</strain>
        <strain evidence="4 5">M09401471</strain>
    </source>
</reference>
<feature type="compositionally biased region" description="Polar residues" evidence="1">
    <location>
        <begin position="35"/>
        <end position="45"/>
    </location>
</feature>
<gene>
    <name evidence="3" type="ORF">ERS007657_01273</name>
    <name evidence="2" type="ORF">ERS007688_01209</name>
    <name evidence="4" type="ORF">ERS007720_03999</name>
</gene>
<feature type="compositionally biased region" description="Polar residues" evidence="1">
    <location>
        <begin position="67"/>
        <end position="90"/>
    </location>
</feature>
<evidence type="ECO:0000313" key="4">
    <source>
        <dbReference type="EMBL" id="COX15358.1"/>
    </source>
</evidence>
<dbReference type="Proteomes" id="UP000044938">
    <property type="component" value="Unassembled WGS sequence"/>
</dbReference>
<evidence type="ECO:0000256" key="1">
    <source>
        <dbReference type="SAM" id="MobiDB-lite"/>
    </source>
</evidence>
<proteinExistence type="predicted"/>
<evidence type="ECO:0000313" key="2">
    <source>
        <dbReference type="EMBL" id="CFE48786.1"/>
    </source>
</evidence>
<feature type="compositionally biased region" description="Low complexity" evidence="1">
    <location>
        <begin position="17"/>
        <end position="33"/>
    </location>
</feature>
<evidence type="ECO:0000313" key="3">
    <source>
        <dbReference type="EMBL" id="CFR74361.1"/>
    </source>
</evidence>
<protein>
    <submittedName>
        <fullName evidence="2">Uncharacterized protein</fullName>
    </submittedName>
</protein>
<evidence type="ECO:0000313" key="7">
    <source>
        <dbReference type="Proteomes" id="UP000046947"/>
    </source>
</evidence>
<sequence length="90" mass="9428">MMPNDMSATPRRSTAKLARALSRPSPSAQSRRSGVSRTLSKNNSPVGEDIMPIFLNGLPCVRPGMPASSTKTSTGRLRQSEAGSPSASLA</sequence>
<dbReference type="Proteomes" id="UP000046680">
    <property type="component" value="Unassembled WGS sequence"/>
</dbReference>
<evidence type="ECO:0000313" key="6">
    <source>
        <dbReference type="Proteomes" id="UP000046680"/>
    </source>
</evidence>
<organism evidence="2 7">
    <name type="scientific">Mycobacterium tuberculosis</name>
    <dbReference type="NCBI Taxonomy" id="1773"/>
    <lineage>
        <taxon>Bacteria</taxon>
        <taxon>Bacillati</taxon>
        <taxon>Actinomycetota</taxon>
        <taxon>Actinomycetes</taxon>
        <taxon>Mycobacteriales</taxon>
        <taxon>Mycobacteriaceae</taxon>
        <taxon>Mycobacterium</taxon>
        <taxon>Mycobacterium tuberculosis complex</taxon>
    </lineage>
</organism>
<dbReference type="EMBL" id="CFOH01000145">
    <property type="protein sequence ID" value="CFE48786.1"/>
    <property type="molecule type" value="Genomic_DNA"/>
</dbReference>